<evidence type="ECO:0000256" key="6">
    <source>
        <dbReference type="ARBA" id="ARBA00023145"/>
    </source>
</evidence>
<dbReference type="EMBL" id="CP042831">
    <property type="protein sequence ID" value="QEE49081.1"/>
    <property type="molecule type" value="Genomic_DNA"/>
</dbReference>
<evidence type="ECO:0000256" key="1">
    <source>
        <dbReference type="ARBA" id="ARBA00001928"/>
    </source>
</evidence>
<gene>
    <name evidence="10" type="ORF">FUA48_05650</name>
</gene>
<dbReference type="Pfam" id="PF02675">
    <property type="entry name" value="AdoMet_dc"/>
    <property type="match status" value="1"/>
</dbReference>
<reference evidence="10 11" key="1">
    <citation type="submission" date="2019-08" db="EMBL/GenBank/DDBJ databases">
        <title>Flavobacterium alkalisoli sp. nov., isolated from rhizosphere soil of Suaeda salsa.</title>
        <authorList>
            <person name="Sun J.-Q."/>
            <person name="Xu L."/>
        </authorList>
    </citation>
    <scope>NUCLEOTIDE SEQUENCE [LARGE SCALE GENOMIC DNA]</scope>
    <source>
        <strain evidence="10 11">XS-5</strain>
    </source>
</reference>
<sequence length="120" mass="13872">MTNTAYSPGLHKLLTLRVENIDKLISLKGFKNFSDGILLKYGLEEVGFSSHVFDNGSYTAAYCLKESHLCIHTWPEFTQLTMDVYLCNYLKDNSDKVRAIAKEYIDYFEAEVIKDFEINR</sequence>
<dbReference type="GO" id="GO:0004014">
    <property type="term" value="F:adenosylmethionine decarboxylase activity"/>
    <property type="evidence" value="ECO:0007669"/>
    <property type="project" value="InterPro"/>
</dbReference>
<evidence type="ECO:0000256" key="2">
    <source>
        <dbReference type="ARBA" id="ARBA00022793"/>
    </source>
</evidence>
<evidence type="ECO:0000256" key="4">
    <source>
        <dbReference type="ARBA" id="ARBA00023066"/>
    </source>
</evidence>
<dbReference type="OrthoDB" id="9793120at2"/>
<keyword evidence="7" id="KW-0456">Lyase</keyword>
<dbReference type="Proteomes" id="UP000321222">
    <property type="component" value="Chromosome"/>
</dbReference>
<dbReference type="SUPFAM" id="SSF56276">
    <property type="entry name" value="S-adenosylmethionine decarboxylase"/>
    <property type="match status" value="1"/>
</dbReference>
<keyword evidence="6" id="KW-0865">Zymogen</keyword>
<dbReference type="InterPro" id="IPR016067">
    <property type="entry name" value="S-AdoMet_deCO2ase_core"/>
</dbReference>
<keyword evidence="9" id="KW-0670">Pyruvate</keyword>
<evidence type="ECO:0000256" key="9">
    <source>
        <dbReference type="ARBA" id="ARBA00023317"/>
    </source>
</evidence>
<keyword evidence="8" id="KW-0704">Schiff base</keyword>
<dbReference type="Gene3D" id="3.60.90.10">
    <property type="entry name" value="S-adenosylmethionine decarboxylase"/>
    <property type="match status" value="1"/>
</dbReference>
<evidence type="ECO:0000256" key="8">
    <source>
        <dbReference type="ARBA" id="ARBA00023270"/>
    </source>
</evidence>
<organism evidence="10 11">
    <name type="scientific">Flavobacterium alkalisoli</name>
    <dbReference type="NCBI Taxonomy" id="2602769"/>
    <lineage>
        <taxon>Bacteria</taxon>
        <taxon>Pseudomonadati</taxon>
        <taxon>Bacteroidota</taxon>
        <taxon>Flavobacteriia</taxon>
        <taxon>Flavobacteriales</taxon>
        <taxon>Flavobacteriaceae</taxon>
        <taxon>Flavobacterium</taxon>
    </lineage>
</organism>
<dbReference type="KEGG" id="fak:FUA48_05650"/>
<evidence type="ECO:0000313" key="10">
    <source>
        <dbReference type="EMBL" id="QEE49081.1"/>
    </source>
</evidence>
<evidence type="ECO:0000256" key="5">
    <source>
        <dbReference type="ARBA" id="ARBA00023115"/>
    </source>
</evidence>
<keyword evidence="4" id="KW-0745">Spermidine biosynthesis</keyword>
<dbReference type="AlphaFoldDB" id="A0A5B9FSI9"/>
<evidence type="ECO:0000256" key="3">
    <source>
        <dbReference type="ARBA" id="ARBA00022813"/>
    </source>
</evidence>
<keyword evidence="2" id="KW-0210">Decarboxylase</keyword>
<comment type="cofactor">
    <cofactor evidence="1">
        <name>pyruvate</name>
        <dbReference type="ChEBI" id="CHEBI:15361"/>
    </cofactor>
</comment>
<keyword evidence="11" id="KW-1185">Reference proteome</keyword>
<accession>A0A5B9FSI9</accession>
<keyword evidence="3" id="KW-0068">Autocatalytic cleavage</keyword>
<dbReference type="InterPro" id="IPR003826">
    <property type="entry name" value="AdoMetDC_fam_prok"/>
</dbReference>
<evidence type="ECO:0000313" key="11">
    <source>
        <dbReference type="Proteomes" id="UP000321222"/>
    </source>
</evidence>
<dbReference type="RefSeq" id="WP_147582640.1">
    <property type="nucleotide sequence ID" value="NZ_CP042831.1"/>
</dbReference>
<evidence type="ECO:0000256" key="7">
    <source>
        <dbReference type="ARBA" id="ARBA00023239"/>
    </source>
</evidence>
<keyword evidence="5" id="KW-0620">Polyamine biosynthesis</keyword>
<proteinExistence type="predicted"/>
<protein>
    <submittedName>
        <fullName evidence="10">Adenosylmethionine decarboxylase</fullName>
    </submittedName>
</protein>
<dbReference type="GO" id="GO:0008295">
    <property type="term" value="P:spermidine biosynthetic process"/>
    <property type="evidence" value="ECO:0007669"/>
    <property type="project" value="UniProtKB-KW"/>
</dbReference>
<name>A0A5B9FSI9_9FLAO</name>